<sequence>VHLNFVAIYIESKSKPHDFQQFFTQAFRATLYSALPHDFLPDTCRPISETVESRHEVQHYINTSRHLVFIKARIHSDKLQAAKKEY</sequence>
<name>A0A564ZES4_HYMDI</name>
<dbReference type="AlphaFoldDB" id="A0A564ZES4"/>
<reference evidence="1 2" key="1">
    <citation type="submission" date="2019-07" db="EMBL/GenBank/DDBJ databases">
        <authorList>
            <person name="Jastrzebski P J."/>
            <person name="Paukszto L."/>
            <person name="Jastrzebski P J."/>
        </authorList>
    </citation>
    <scope>NUCLEOTIDE SEQUENCE [LARGE SCALE GENOMIC DNA]</scope>
    <source>
        <strain evidence="1 2">WMS-il1</strain>
    </source>
</reference>
<dbReference type="Proteomes" id="UP000321570">
    <property type="component" value="Unassembled WGS sequence"/>
</dbReference>
<evidence type="ECO:0000313" key="2">
    <source>
        <dbReference type="Proteomes" id="UP000321570"/>
    </source>
</evidence>
<dbReference type="EMBL" id="CABIJS010000719">
    <property type="protein sequence ID" value="VUZ57573.1"/>
    <property type="molecule type" value="Genomic_DNA"/>
</dbReference>
<evidence type="ECO:0000313" key="1">
    <source>
        <dbReference type="EMBL" id="VUZ57573.1"/>
    </source>
</evidence>
<protein>
    <submittedName>
        <fullName evidence="1">Uncharacterized protein</fullName>
    </submittedName>
</protein>
<accession>A0A564ZES4</accession>
<keyword evidence="2" id="KW-1185">Reference proteome</keyword>
<gene>
    <name evidence="1" type="ORF">WMSIL1_LOCUS15092</name>
</gene>
<organism evidence="1 2">
    <name type="scientific">Hymenolepis diminuta</name>
    <name type="common">Rat tapeworm</name>
    <dbReference type="NCBI Taxonomy" id="6216"/>
    <lineage>
        <taxon>Eukaryota</taxon>
        <taxon>Metazoa</taxon>
        <taxon>Spiralia</taxon>
        <taxon>Lophotrochozoa</taxon>
        <taxon>Platyhelminthes</taxon>
        <taxon>Cestoda</taxon>
        <taxon>Eucestoda</taxon>
        <taxon>Cyclophyllidea</taxon>
        <taxon>Hymenolepididae</taxon>
        <taxon>Hymenolepis</taxon>
    </lineage>
</organism>
<feature type="non-terminal residue" evidence="1">
    <location>
        <position position="1"/>
    </location>
</feature>
<proteinExistence type="predicted"/>